<reference evidence="1 2" key="1">
    <citation type="submission" date="2018-02" db="EMBL/GenBank/DDBJ databases">
        <authorList>
            <person name="Dubost A."/>
        </authorList>
    </citation>
    <scope>NUCLEOTIDE SEQUENCE [LARGE SCALE GENOMIC DNA]</scope>
    <source>
        <strain evidence="2">JV551A3</strain>
    </source>
</reference>
<accession>A0AAQ1SSX3</accession>
<keyword evidence="2" id="KW-1185">Reference proteome</keyword>
<gene>
    <name evidence="1" type="ORF">JV551A3_V1_830037</name>
</gene>
<proteinExistence type="predicted"/>
<dbReference type="Proteomes" id="UP000294335">
    <property type="component" value="Unassembled WGS sequence"/>
</dbReference>
<dbReference type="EMBL" id="OPYN01000083">
    <property type="protein sequence ID" value="SPO60340.1"/>
    <property type="molecule type" value="Genomic_DNA"/>
</dbReference>
<comment type="caution">
    <text evidence="1">The sequence shown here is derived from an EMBL/GenBank/DDBJ whole genome shotgun (WGS) entry which is preliminary data.</text>
</comment>
<name>A0AAQ1SSX3_9PSED</name>
<evidence type="ECO:0000313" key="1">
    <source>
        <dbReference type="EMBL" id="SPO60340.1"/>
    </source>
</evidence>
<organism evidence="1 2">
    <name type="scientific">Pseudomonas inefficax</name>
    <dbReference type="NCBI Taxonomy" id="2078786"/>
    <lineage>
        <taxon>Bacteria</taxon>
        <taxon>Pseudomonadati</taxon>
        <taxon>Pseudomonadota</taxon>
        <taxon>Gammaproteobacteria</taxon>
        <taxon>Pseudomonadales</taxon>
        <taxon>Pseudomonadaceae</taxon>
        <taxon>Pseudomonas</taxon>
    </lineage>
</organism>
<protein>
    <submittedName>
        <fullName evidence="1">Uncharacterized protein</fullName>
    </submittedName>
</protein>
<sequence length="47" mass="5599">MRDFEGSFDYWMGLLFFSPAQNFATDSRLQIPLAKKYYENNISIIIF</sequence>
<dbReference type="AlphaFoldDB" id="A0AAQ1SSX3"/>
<evidence type="ECO:0000313" key="2">
    <source>
        <dbReference type="Proteomes" id="UP000294335"/>
    </source>
</evidence>